<dbReference type="PANTHER" id="PTHR24082:SF283">
    <property type="entry name" value="NUCLEAR HORMONE RECEPTOR HR96"/>
    <property type="match status" value="1"/>
</dbReference>
<keyword evidence="5" id="KW-0238">DNA-binding</keyword>
<sequence>MNNSSTTRSFNPCLVCGDKSIGFNFGVLSCMACKAFFRRNAVRLGTYDFTCPKDGDCSITHTFRRICNCCRLAKCFRVGMRKDLILSEAEKEARRKTVAKNRQKREQVLKTQCLDMVPVSTIQYFTPHQLTYLSQSDRILLGNVFNTYETTCIAARNSHLPEFPTKKHTNLYDFLNEYSLMHKVLIDYFKVIPEFNTLAIDDKICLIRNQFGVVNNINEAIVHPGISNNLIVSSSNVYGTYITNRLIKSIQRIAPFTNDPIILKLLLLVVAFSSGNCRNRNDTEMDQICNDTLSIYFAQNIYTELLWKYVLSRSSTEIDAVKFFDKLVQFLLYLLDVHLLIDGYINGLYFEIEQMEPLMQSMWPKPIKRDSSLMSGMDVESD</sequence>
<dbReference type="SMART" id="SM00399">
    <property type="entry name" value="ZnF_C4"/>
    <property type="match status" value="1"/>
</dbReference>
<evidence type="ECO:0000256" key="1">
    <source>
        <dbReference type="ARBA" id="ARBA00022723"/>
    </source>
</evidence>
<evidence type="ECO:0000256" key="6">
    <source>
        <dbReference type="ARBA" id="ARBA00023163"/>
    </source>
</evidence>
<evidence type="ECO:0000256" key="3">
    <source>
        <dbReference type="ARBA" id="ARBA00022833"/>
    </source>
</evidence>
<protein>
    <recommendedName>
        <fullName evidence="9">Nuclear receptor domain-containing protein</fullName>
    </recommendedName>
</protein>
<evidence type="ECO:0000256" key="4">
    <source>
        <dbReference type="ARBA" id="ARBA00023015"/>
    </source>
</evidence>
<dbReference type="GO" id="GO:0004879">
    <property type="term" value="F:nuclear receptor activity"/>
    <property type="evidence" value="ECO:0007669"/>
    <property type="project" value="TreeGrafter"/>
</dbReference>
<evidence type="ECO:0000259" key="9">
    <source>
        <dbReference type="PROSITE" id="PS51030"/>
    </source>
</evidence>
<dbReference type="Gene3D" id="1.10.565.10">
    <property type="entry name" value="Retinoid X Receptor"/>
    <property type="match status" value="1"/>
</dbReference>
<gene>
    <name evidence="11" type="ORF">GRG538_LOCUS2658</name>
    <name evidence="14" type="ORF">HFQ381_LOCUS3109</name>
    <name evidence="10" type="ORF">LUA448_LOCUS3822</name>
    <name evidence="12" type="ORF">TIS948_LOCUS33076</name>
    <name evidence="13" type="ORF">UJA718_LOCUS665</name>
</gene>
<dbReference type="Proteomes" id="UP000663872">
    <property type="component" value="Unassembled WGS sequence"/>
</dbReference>
<dbReference type="GO" id="GO:0008270">
    <property type="term" value="F:zinc ion binding"/>
    <property type="evidence" value="ECO:0007669"/>
    <property type="project" value="UniProtKB-KW"/>
</dbReference>
<keyword evidence="3" id="KW-0862">Zinc</keyword>
<evidence type="ECO:0000313" key="13">
    <source>
        <dbReference type="EMBL" id="CAF4106871.1"/>
    </source>
</evidence>
<dbReference type="PANTHER" id="PTHR24082">
    <property type="entry name" value="NUCLEAR HORMONE RECEPTOR"/>
    <property type="match status" value="1"/>
</dbReference>
<dbReference type="AlphaFoldDB" id="A0A818EZV9"/>
<keyword evidence="6" id="KW-0804">Transcription</keyword>
<evidence type="ECO:0000256" key="8">
    <source>
        <dbReference type="ARBA" id="ARBA00023242"/>
    </source>
</evidence>
<keyword evidence="16" id="KW-1185">Reference proteome</keyword>
<dbReference type="Proteomes" id="UP000663873">
    <property type="component" value="Unassembled WGS sequence"/>
</dbReference>
<proteinExistence type="predicted"/>
<dbReference type="PROSITE" id="PS51030">
    <property type="entry name" value="NUCLEAR_REC_DBD_2"/>
    <property type="match status" value="1"/>
</dbReference>
<dbReference type="Proteomes" id="UP000663825">
    <property type="component" value="Unassembled WGS sequence"/>
</dbReference>
<keyword evidence="1" id="KW-0479">Metal-binding</keyword>
<dbReference type="Proteomes" id="UP000663851">
    <property type="component" value="Unassembled WGS sequence"/>
</dbReference>
<organism evidence="12 15">
    <name type="scientific">Rotaria socialis</name>
    <dbReference type="NCBI Taxonomy" id="392032"/>
    <lineage>
        <taxon>Eukaryota</taxon>
        <taxon>Metazoa</taxon>
        <taxon>Spiralia</taxon>
        <taxon>Gnathifera</taxon>
        <taxon>Rotifera</taxon>
        <taxon>Eurotatoria</taxon>
        <taxon>Bdelloidea</taxon>
        <taxon>Philodinida</taxon>
        <taxon>Philodinidae</taxon>
        <taxon>Rotaria</taxon>
    </lineage>
</organism>
<dbReference type="EMBL" id="CAJOBO010000108">
    <property type="protein sequence ID" value="CAF4131586.1"/>
    <property type="molecule type" value="Genomic_DNA"/>
</dbReference>
<dbReference type="Pfam" id="PF00105">
    <property type="entry name" value="zf-C4"/>
    <property type="match status" value="1"/>
</dbReference>
<reference evidence="12" key="1">
    <citation type="submission" date="2021-02" db="EMBL/GenBank/DDBJ databases">
        <authorList>
            <person name="Nowell W R."/>
        </authorList>
    </citation>
    <scope>NUCLEOTIDE SEQUENCE</scope>
</reference>
<keyword evidence="2" id="KW-0863">Zinc-finger</keyword>
<name>A0A818EZV9_9BILA</name>
<dbReference type="InterPro" id="IPR013088">
    <property type="entry name" value="Znf_NHR/GATA"/>
</dbReference>
<evidence type="ECO:0000313" key="12">
    <source>
        <dbReference type="EMBL" id="CAF3467314.1"/>
    </source>
</evidence>
<dbReference type="EMBL" id="CAJNYD010000224">
    <property type="protein sequence ID" value="CAF3232561.1"/>
    <property type="molecule type" value="Genomic_DNA"/>
</dbReference>
<dbReference type="Proteomes" id="UP000663833">
    <property type="component" value="Unassembled WGS sequence"/>
</dbReference>
<dbReference type="GO" id="GO:0045944">
    <property type="term" value="P:positive regulation of transcription by RNA polymerase II"/>
    <property type="evidence" value="ECO:0007669"/>
    <property type="project" value="TreeGrafter"/>
</dbReference>
<evidence type="ECO:0000313" key="11">
    <source>
        <dbReference type="EMBL" id="CAF3323317.1"/>
    </source>
</evidence>
<evidence type="ECO:0000313" key="15">
    <source>
        <dbReference type="Proteomes" id="UP000663825"/>
    </source>
</evidence>
<dbReference type="SUPFAM" id="SSF57716">
    <property type="entry name" value="Glucocorticoid receptor-like (DNA-binding domain)"/>
    <property type="match status" value="1"/>
</dbReference>
<dbReference type="EMBL" id="CAJOBP010000035">
    <property type="protein sequence ID" value="CAF4106871.1"/>
    <property type="molecule type" value="Genomic_DNA"/>
</dbReference>
<dbReference type="PRINTS" id="PR00047">
    <property type="entry name" value="STROIDFINGER"/>
</dbReference>
<dbReference type="PROSITE" id="PS00031">
    <property type="entry name" value="NUCLEAR_REC_DBD_1"/>
    <property type="match status" value="1"/>
</dbReference>
<evidence type="ECO:0000256" key="7">
    <source>
        <dbReference type="ARBA" id="ARBA00023170"/>
    </source>
</evidence>
<keyword evidence="7" id="KW-0675">Receptor</keyword>
<evidence type="ECO:0000256" key="5">
    <source>
        <dbReference type="ARBA" id="ARBA00023125"/>
    </source>
</evidence>
<dbReference type="GO" id="GO:0030154">
    <property type="term" value="P:cell differentiation"/>
    <property type="evidence" value="ECO:0007669"/>
    <property type="project" value="TreeGrafter"/>
</dbReference>
<dbReference type="GO" id="GO:0000122">
    <property type="term" value="P:negative regulation of transcription by RNA polymerase II"/>
    <property type="evidence" value="ECO:0007669"/>
    <property type="project" value="TreeGrafter"/>
</dbReference>
<evidence type="ECO:0000313" key="16">
    <source>
        <dbReference type="Proteomes" id="UP000663873"/>
    </source>
</evidence>
<dbReference type="Gene3D" id="3.30.50.10">
    <property type="entry name" value="Erythroid Transcription Factor GATA-1, subunit A"/>
    <property type="match status" value="1"/>
</dbReference>
<comment type="caution">
    <text evidence="12">The sequence shown here is derived from an EMBL/GenBank/DDBJ whole genome shotgun (WGS) entry which is preliminary data.</text>
</comment>
<evidence type="ECO:0000256" key="2">
    <source>
        <dbReference type="ARBA" id="ARBA00022771"/>
    </source>
</evidence>
<feature type="domain" description="Nuclear receptor" evidence="9">
    <location>
        <begin position="10"/>
        <end position="87"/>
    </location>
</feature>
<dbReference type="OrthoDB" id="6355676at2759"/>
<dbReference type="EMBL" id="CAJNXB010006121">
    <property type="protein sequence ID" value="CAF3467314.1"/>
    <property type="molecule type" value="Genomic_DNA"/>
</dbReference>
<dbReference type="GO" id="GO:0000978">
    <property type="term" value="F:RNA polymerase II cis-regulatory region sequence-specific DNA binding"/>
    <property type="evidence" value="ECO:0007669"/>
    <property type="project" value="TreeGrafter"/>
</dbReference>
<dbReference type="InterPro" id="IPR001628">
    <property type="entry name" value="Znf_hrmn_rcpt"/>
</dbReference>
<dbReference type="EMBL" id="CAJNYT010000061">
    <property type="protein sequence ID" value="CAF3323317.1"/>
    <property type="molecule type" value="Genomic_DNA"/>
</dbReference>
<dbReference type="SUPFAM" id="SSF48508">
    <property type="entry name" value="Nuclear receptor ligand-binding domain"/>
    <property type="match status" value="1"/>
</dbReference>
<evidence type="ECO:0000313" key="14">
    <source>
        <dbReference type="EMBL" id="CAF4131586.1"/>
    </source>
</evidence>
<keyword evidence="8" id="KW-0539">Nucleus</keyword>
<accession>A0A818EZV9</accession>
<dbReference type="InterPro" id="IPR050234">
    <property type="entry name" value="Nuclear_hormone_rcpt_NR1"/>
</dbReference>
<evidence type="ECO:0000313" key="10">
    <source>
        <dbReference type="EMBL" id="CAF3232561.1"/>
    </source>
</evidence>
<dbReference type="InterPro" id="IPR035500">
    <property type="entry name" value="NHR-like_dom_sf"/>
</dbReference>
<keyword evidence="4" id="KW-0805">Transcription regulation</keyword>